<dbReference type="PANTHER" id="PTHR23267">
    <property type="entry name" value="IMMUNOGLOBULIN LIGHT CHAIN"/>
    <property type="match status" value="1"/>
</dbReference>
<sequence>MSIFEELFTLFSSLVRTGVSTQHVLTQPPSQSVSPGQTIKLSCTGSAGGNWNYFGWHRQQPGQAPQFVVYGSSRGEGIPDRFSGSTSGSPNYLTITNAQAEDEAAYYCLAYEGNSNVYHSGWFW</sequence>
<evidence type="ECO:0000313" key="2">
    <source>
        <dbReference type="Ensembl" id="ENSVKKP00000007069.1"/>
    </source>
</evidence>
<name>A0A8D2J686_VARKO</name>
<dbReference type="InterPro" id="IPR036179">
    <property type="entry name" value="Ig-like_dom_sf"/>
</dbReference>
<keyword evidence="3" id="KW-1185">Reference proteome</keyword>
<dbReference type="InterPro" id="IPR013783">
    <property type="entry name" value="Ig-like_fold"/>
</dbReference>
<dbReference type="InterPro" id="IPR007110">
    <property type="entry name" value="Ig-like_dom"/>
</dbReference>
<dbReference type="Pfam" id="PF07686">
    <property type="entry name" value="V-set"/>
    <property type="match status" value="1"/>
</dbReference>
<dbReference type="SUPFAM" id="SSF48726">
    <property type="entry name" value="Immunoglobulin"/>
    <property type="match status" value="1"/>
</dbReference>
<proteinExistence type="predicted"/>
<dbReference type="SMART" id="SM00406">
    <property type="entry name" value="IGv"/>
    <property type="match status" value="1"/>
</dbReference>
<evidence type="ECO:0000313" key="3">
    <source>
        <dbReference type="Proteomes" id="UP000694545"/>
    </source>
</evidence>
<protein>
    <recommendedName>
        <fullName evidence="1">Ig-like domain-containing protein</fullName>
    </recommendedName>
</protein>
<dbReference type="Gene3D" id="2.60.40.10">
    <property type="entry name" value="Immunoglobulins"/>
    <property type="match status" value="1"/>
</dbReference>
<organism evidence="2 3">
    <name type="scientific">Varanus komodoensis</name>
    <name type="common">Komodo dragon</name>
    <dbReference type="NCBI Taxonomy" id="61221"/>
    <lineage>
        <taxon>Eukaryota</taxon>
        <taxon>Metazoa</taxon>
        <taxon>Chordata</taxon>
        <taxon>Craniata</taxon>
        <taxon>Vertebrata</taxon>
        <taxon>Euteleostomi</taxon>
        <taxon>Lepidosauria</taxon>
        <taxon>Squamata</taxon>
        <taxon>Bifurcata</taxon>
        <taxon>Unidentata</taxon>
        <taxon>Episquamata</taxon>
        <taxon>Toxicofera</taxon>
        <taxon>Anguimorpha</taxon>
        <taxon>Paleoanguimorpha</taxon>
        <taxon>Varanoidea</taxon>
        <taxon>Varanidae</taxon>
        <taxon>Varanus</taxon>
    </lineage>
</organism>
<accession>A0A8D2J686</accession>
<dbReference type="AlphaFoldDB" id="A0A8D2J686"/>
<dbReference type="Ensembl" id="ENSVKKT00000007253.1">
    <property type="protein sequence ID" value="ENSVKKP00000007069.1"/>
    <property type="gene ID" value="ENSVKKG00000005107.1"/>
</dbReference>
<reference evidence="2" key="1">
    <citation type="submission" date="2025-08" db="UniProtKB">
        <authorList>
            <consortium name="Ensembl"/>
        </authorList>
    </citation>
    <scope>IDENTIFICATION</scope>
</reference>
<feature type="domain" description="Ig-like" evidence="1">
    <location>
        <begin position="22"/>
        <end position="110"/>
    </location>
</feature>
<dbReference type="InterPro" id="IPR013106">
    <property type="entry name" value="Ig_V-set"/>
</dbReference>
<dbReference type="SMART" id="SM00409">
    <property type="entry name" value="IG"/>
    <property type="match status" value="1"/>
</dbReference>
<dbReference type="OMA" id="YCQTWTT"/>
<dbReference type="PROSITE" id="PS50835">
    <property type="entry name" value="IG_LIKE"/>
    <property type="match status" value="1"/>
</dbReference>
<evidence type="ECO:0000259" key="1">
    <source>
        <dbReference type="PROSITE" id="PS50835"/>
    </source>
</evidence>
<reference evidence="2" key="2">
    <citation type="submission" date="2025-09" db="UniProtKB">
        <authorList>
            <consortium name="Ensembl"/>
        </authorList>
    </citation>
    <scope>IDENTIFICATION</scope>
</reference>
<dbReference type="InterPro" id="IPR050150">
    <property type="entry name" value="IgV_Light_Chain"/>
</dbReference>
<dbReference type="Proteomes" id="UP000694545">
    <property type="component" value="Unplaced"/>
</dbReference>
<dbReference type="InterPro" id="IPR003599">
    <property type="entry name" value="Ig_sub"/>
</dbReference>